<evidence type="ECO:0000313" key="1">
    <source>
        <dbReference type="EMBL" id="CRL07823.1"/>
    </source>
</evidence>
<evidence type="ECO:0000313" key="2">
    <source>
        <dbReference type="Proteomes" id="UP000183832"/>
    </source>
</evidence>
<dbReference type="EMBL" id="CVRI01000073">
    <property type="protein sequence ID" value="CRL07823.1"/>
    <property type="molecule type" value="Genomic_DNA"/>
</dbReference>
<dbReference type="AlphaFoldDB" id="A0A1J1J603"/>
<sequence length="219" mass="26073">MIEHSIDQPLNKFNITECGWKFIKDHKTDELAFNVYKRANPIASNTELRFERKWRRSMNYLMEYVRSYCKSDVYIAQAFNYEVGGRHPNSSLTHNEVCMLKHLIDINIIETKLYKIDDGRYAEENCETLLVEWSATFPYQFNSFDVNFPDELFSLPSKNVLECLHQKINQEKLNEKLASYKMLHTFNLSPTQTEEIRNDYINVYKTLISTMFECLEKLF</sequence>
<keyword evidence="2" id="KW-1185">Reference proteome</keyword>
<accession>A0A1J1J603</accession>
<name>A0A1J1J603_9DIPT</name>
<dbReference type="Proteomes" id="UP000183832">
    <property type="component" value="Unassembled WGS sequence"/>
</dbReference>
<proteinExistence type="predicted"/>
<reference evidence="1 2" key="1">
    <citation type="submission" date="2015-04" db="EMBL/GenBank/DDBJ databases">
        <authorList>
            <person name="Syromyatnikov M.Y."/>
            <person name="Popov V.N."/>
        </authorList>
    </citation>
    <scope>NUCLEOTIDE SEQUENCE [LARGE SCALE GENOMIC DNA]</scope>
</reference>
<protein>
    <submittedName>
        <fullName evidence="1">CLUMA_CG020777, isoform A</fullName>
    </submittedName>
</protein>
<gene>
    <name evidence="1" type="ORF">CLUMA_CG020777</name>
</gene>
<organism evidence="1 2">
    <name type="scientific">Clunio marinus</name>
    <dbReference type="NCBI Taxonomy" id="568069"/>
    <lineage>
        <taxon>Eukaryota</taxon>
        <taxon>Metazoa</taxon>
        <taxon>Ecdysozoa</taxon>
        <taxon>Arthropoda</taxon>
        <taxon>Hexapoda</taxon>
        <taxon>Insecta</taxon>
        <taxon>Pterygota</taxon>
        <taxon>Neoptera</taxon>
        <taxon>Endopterygota</taxon>
        <taxon>Diptera</taxon>
        <taxon>Nematocera</taxon>
        <taxon>Chironomoidea</taxon>
        <taxon>Chironomidae</taxon>
        <taxon>Clunio</taxon>
    </lineage>
</organism>